<gene>
    <name evidence="1" type="ORF">AMELA_G00281730</name>
</gene>
<sequence>MNAVFKPGLGWKIANLATRREKRDLNPCPSLSTNFTLQIYPQTHRARAEDIILLSFIHLVRSQCLQEERHHHMKEFKHYSSYTSKVERGTGLWGNLLVR</sequence>
<proteinExistence type="predicted"/>
<dbReference type="EMBL" id="JAAGNN010000028">
    <property type="protein sequence ID" value="KAF4071160.1"/>
    <property type="molecule type" value="Genomic_DNA"/>
</dbReference>
<accession>A0A7J5ZL13</accession>
<comment type="caution">
    <text evidence="1">The sequence shown here is derived from an EMBL/GenBank/DDBJ whole genome shotgun (WGS) entry which is preliminary data.</text>
</comment>
<dbReference type="Proteomes" id="UP000593565">
    <property type="component" value="Unassembled WGS sequence"/>
</dbReference>
<evidence type="ECO:0000313" key="2">
    <source>
        <dbReference type="Proteomes" id="UP000593565"/>
    </source>
</evidence>
<evidence type="ECO:0000313" key="1">
    <source>
        <dbReference type="EMBL" id="KAF4071160.1"/>
    </source>
</evidence>
<name>A0A7J5ZL13_AMEME</name>
<dbReference type="AlphaFoldDB" id="A0A7J5ZL13"/>
<reference evidence="1 2" key="1">
    <citation type="submission" date="2020-02" db="EMBL/GenBank/DDBJ databases">
        <title>A chromosome-scale genome assembly of the black bullhead catfish (Ameiurus melas).</title>
        <authorList>
            <person name="Wen M."/>
            <person name="Zham M."/>
            <person name="Cabau C."/>
            <person name="Klopp C."/>
            <person name="Donnadieu C."/>
            <person name="Roques C."/>
            <person name="Bouchez O."/>
            <person name="Lampietro C."/>
            <person name="Jouanno E."/>
            <person name="Herpin A."/>
            <person name="Louis A."/>
            <person name="Berthelot C."/>
            <person name="Parey E."/>
            <person name="Roest-Crollius H."/>
            <person name="Braasch I."/>
            <person name="Postlethwait J."/>
            <person name="Robinson-Rechavi M."/>
            <person name="Echchiki A."/>
            <person name="Begum T."/>
            <person name="Montfort J."/>
            <person name="Schartl M."/>
            <person name="Bobe J."/>
            <person name="Guiguen Y."/>
        </authorList>
    </citation>
    <scope>NUCLEOTIDE SEQUENCE [LARGE SCALE GENOMIC DNA]</scope>
    <source>
        <strain evidence="1">M_S1</strain>
        <tissue evidence="1">Blood</tissue>
    </source>
</reference>
<protein>
    <submittedName>
        <fullName evidence="1">Uncharacterized protein</fullName>
    </submittedName>
</protein>
<keyword evidence="2" id="KW-1185">Reference proteome</keyword>
<organism evidence="1 2">
    <name type="scientific">Ameiurus melas</name>
    <name type="common">Black bullhead</name>
    <name type="synonym">Silurus melas</name>
    <dbReference type="NCBI Taxonomy" id="219545"/>
    <lineage>
        <taxon>Eukaryota</taxon>
        <taxon>Metazoa</taxon>
        <taxon>Chordata</taxon>
        <taxon>Craniata</taxon>
        <taxon>Vertebrata</taxon>
        <taxon>Euteleostomi</taxon>
        <taxon>Actinopterygii</taxon>
        <taxon>Neopterygii</taxon>
        <taxon>Teleostei</taxon>
        <taxon>Ostariophysi</taxon>
        <taxon>Siluriformes</taxon>
        <taxon>Ictaluridae</taxon>
        <taxon>Ameiurus</taxon>
    </lineage>
</organism>